<gene>
    <name evidence="1" type="ORF">N1032_24480</name>
</gene>
<protein>
    <submittedName>
        <fullName evidence="1">Uncharacterized protein</fullName>
    </submittedName>
</protein>
<name>A0ABT2HAA3_9MICO</name>
<sequence>MEKKITVYIVKAGEVEKPFPTKSQAAAAVALLKDFGIEATTEQVKRLVTLA</sequence>
<reference evidence="1" key="1">
    <citation type="submission" date="2022-08" db="EMBL/GenBank/DDBJ databases">
        <authorList>
            <person name="Deng Y."/>
            <person name="Han X.-F."/>
            <person name="Zhang Y.-Q."/>
        </authorList>
    </citation>
    <scope>NUCLEOTIDE SEQUENCE</scope>
    <source>
        <strain evidence="1">CPCC 203386</strain>
    </source>
</reference>
<dbReference type="RefSeq" id="WP_259543113.1">
    <property type="nucleotide sequence ID" value="NZ_JANLCJ010000256.1"/>
</dbReference>
<accession>A0ABT2HAA3</accession>
<comment type="caution">
    <text evidence="1">The sequence shown here is derived from an EMBL/GenBank/DDBJ whole genome shotgun (WGS) entry which is preliminary data.</text>
</comment>
<organism evidence="1 2">
    <name type="scientific">Herbiconiux daphne</name>
    <dbReference type="NCBI Taxonomy" id="2970914"/>
    <lineage>
        <taxon>Bacteria</taxon>
        <taxon>Bacillati</taxon>
        <taxon>Actinomycetota</taxon>
        <taxon>Actinomycetes</taxon>
        <taxon>Micrococcales</taxon>
        <taxon>Microbacteriaceae</taxon>
        <taxon>Herbiconiux</taxon>
    </lineage>
</organism>
<proteinExistence type="predicted"/>
<dbReference type="EMBL" id="JANLCJ010000256">
    <property type="protein sequence ID" value="MCS5736891.1"/>
    <property type="molecule type" value="Genomic_DNA"/>
</dbReference>
<evidence type="ECO:0000313" key="1">
    <source>
        <dbReference type="EMBL" id="MCS5736891.1"/>
    </source>
</evidence>
<keyword evidence="2" id="KW-1185">Reference proteome</keyword>
<evidence type="ECO:0000313" key="2">
    <source>
        <dbReference type="Proteomes" id="UP001165586"/>
    </source>
</evidence>
<dbReference type="Proteomes" id="UP001165586">
    <property type="component" value="Unassembled WGS sequence"/>
</dbReference>